<evidence type="ECO:0000313" key="6">
    <source>
        <dbReference type="EMBL" id="EFV44071.1"/>
    </source>
</evidence>
<comment type="caution">
    <text evidence="6">The sequence shown here is derived from an EMBL/GenBank/DDBJ whole genome shotgun (WGS) entry which is preliminary data.</text>
</comment>
<keyword evidence="7" id="KW-1185">Reference proteome</keyword>
<dbReference type="STRING" id="563192.HMPREF0179_02136"/>
<dbReference type="Gene3D" id="2.40.40.20">
    <property type="match status" value="1"/>
</dbReference>
<dbReference type="InterPro" id="IPR050123">
    <property type="entry name" value="Prok_molybdopt-oxidoreductase"/>
</dbReference>
<dbReference type="eggNOG" id="COG3383">
    <property type="taxonomic scope" value="Bacteria"/>
</dbReference>
<evidence type="ECO:0000259" key="4">
    <source>
        <dbReference type="Pfam" id="PF00384"/>
    </source>
</evidence>
<sequence length="514" mass="56602">MIGSNTSAQHPLAYARITAAKKRGAKLITVDPRRTPVATLSDIHLAIRPGSNLALVNALMHVILFEEKGQDDAFINERTEHFDALRASLEGCTPEWAAPLTGLQPEAIRETARLYAKGPNSIILYCMGVTQQVTGTRTCGALANLVMLCGMIGRPSTGLIPLRGQNNVQGSCDMGALPETLPGYVKADSELGHQRFARLWGPFADEQGKKLTEIMDGMRDGSIRAAYIMGENPMQSDPDAAKVEAGLRNLDFLIVQDIFMTPTARLADVILPAASYLEKQGTFTNTERRVQLINEVLPPLPGTRPDWRILCDVINALGGRADYDSPREIFNEIRQVVPSYAGMDYTRLAEEQGLCWPCPTPDHPGTPYLHAASFTRGRGLFTVNDVPDDLGCATDETYPFTLITGRVSHHYHTGTMTRRSWALDREYPEAFLDMHPDDAAALRLKDNWKVRVTSRQGSIVARLRTATDLQPGTVFLPFHFAESPANALTSHEHLDPTVKIPALKLTPVRVEEAK</sequence>
<dbReference type="GO" id="GO:0022904">
    <property type="term" value="P:respiratory electron transport chain"/>
    <property type="evidence" value="ECO:0007669"/>
    <property type="project" value="TreeGrafter"/>
</dbReference>
<dbReference type="Pfam" id="PF01568">
    <property type="entry name" value="Molydop_binding"/>
    <property type="match status" value="1"/>
</dbReference>
<reference evidence="6 7" key="2">
    <citation type="submission" date="2013-04" db="EMBL/GenBank/DDBJ databases">
        <title>The Genome Sequence of Bilophila wadsworthia 3_1_6.</title>
        <authorList>
            <consortium name="The Broad Institute Genomics Platform"/>
            <person name="Earl A."/>
            <person name="Ward D."/>
            <person name="Feldgarden M."/>
            <person name="Gevers D."/>
            <person name="Sibley C."/>
            <person name="Strauss J."/>
            <person name="Allen-Vercoe E."/>
            <person name="Walker B."/>
            <person name="Young S."/>
            <person name="Zeng Q."/>
            <person name="Gargeya S."/>
            <person name="Fitzgerald M."/>
            <person name="Haas B."/>
            <person name="Abouelleil A."/>
            <person name="Allen A.W."/>
            <person name="Alvarado L."/>
            <person name="Arachchi H.M."/>
            <person name="Berlin A.M."/>
            <person name="Chapman S.B."/>
            <person name="Gainer-Dewar J."/>
            <person name="Goldberg J."/>
            <person name="Griggs A."/>
            <person name="Gujja S."/>
            <person name="Hansen M."/>
            <person name="Howarth C."/>
            <person name="Imamovic A."/>
            <person name="Ireland A."/>
            <person name="Larimer J."/>
            <person name="McCowan C."/>
            <person name="Murphy C."/>
            <person name="Pearson M."/>
            <person name="Poon T.W."/>
            <person name="Priest M."/>
            <person name="Roberts A."/>
            <person name="Saif S."/>
            <person name="Shea T."/>
            <person name="Sisk P."/>
            <person name="Sykes S."/>
            <person name="Wortman J."/>
            <person name="Nusbaum C."/>
            <person name="Birren B."/>
        </authorList>
    </citation>
    <scope>NUCLEOTIDE SEQUENCE [LARGE SCALE GENOMIC DNA]</scope>
    <source>
        <strain evidence="6 7">3_1_6</strain>
    </source>
</reference>
<dbReference type="InterPro" id="IPR006657">
    <property type="entry name" value="MoPterin_dinucl-bd_dom"/>
</dbReference>
<dbReference type="Proteomes" id="UP000006034">
    <property type="component" value="Unassembled WGS sequence"/>
</dbReference>
<feature type="domain" description="Molybdopterin dinucleotide-binding" evidence="5">
    <location>
        <begin position="400"/>
        <end position="506"/>
    </location>
</feature>
<dbReference type="SUPFAM" id="SSF53706">
    <property type="entry name" value="Formate dehydrogenase/DMSO reductase, domains 1-3"/>
    <property type="match status" value="1"/>
</dbReference>
<dbReference type="HOGENOM" id="CLU_000422_13_4_7"/>
<feature type="domain" description="Molybdopterin oxidoreductase" evidence="4">
    <location>
        <begin position="2"/>
        <end position="315"/>
    </location>
</feature>
<reference evidence="6 7" key="1">
    <citation type="submission" date="2010-10" db="EMBL/GenBank/DDBJ databases">
        <authorList>
            <consortium name="The Broad Institute Genome Sequencing Platform"/>
            <person name="Ward D."/>
            <person name="Earl A."/>
            <person name="Feldgarden M."/>
            <person name="Young S.K."/>
            <person name="Gargeya S."/>
            <person name="Zeng Q."/>
            <person name="Alvarado L."/>
            <person name="Berlin A."/>
            <person name="Bochicchio J."/>
            <person name="Chapman S.B."/>
            <person name="Chen Z."/>
            <person name="Freedman E."/>
            <person name="Gellesch M."/>
            <person name="Goldberg J."/>
            <person name="Griggs A."/>
            <person name="Gujja S."/>
            <person name="Heilman E."/>
            <person name="Heiman D."/>
            <person name="Howarth C."/>
            <person name="Mehta T."/>
            <person name="Neiman D."/>
            <person name="Pearson M."/>
            <person name="Roberts A."/>
            <person name="Saif S."/>
            <person name="Shea T."/>
            <person name="Shenoy N."/>
            <person name="Sisk P."/>
            <person name="Stolte C."/>
            <person name="Sykes S."/>
            <person name="White J."/>
            <person name="Yandava C."/>
            <person name="Allen-Vercoe E."/>
            <person name="Sibley C."/>
            <person name="Ambrose C.E."/>
            <person name="Strauss J."/>
            <person name="Daigneault M."/>
            <person name="Haas B."/>
            <person name="Nusbaum C."/>
            <person name="Birren B."/>
        </authorList>
    </citation>
    <scope>NUCLEOTIDE SEQUENCE [LARGE SCALE GENOMIC DNA]</scope>
    <source>
        <strain evidence="6 7">3_1_6</strain>
    </source>
</reference>
<organism evidence="6 7">
    <name type="scientific">Bilophila wadsworthia (strain 3_1_6)</name>
    <dbReference type="NCBI Taxonomy" id="563192"/>
    <lineage>
        <taxon>Bacteria</taxon>
        <taxon>Pseudomonadati</taxon>
        <taxon>Thermodesulfobacteriota</taxon>
        <taxon>Desulfovibrionia</taxon>
        <taxon>Desulfovibrionales</taxon>
        <taxon>Desulfovibrionaceae</taxon>
        <taxon>Bilophila</taxon>
    </lineage>
</organism>
<dbReference type="InterPro" id="IPR006655">
    <property type="entry name" value="Mopterin_OxRdtase_prok_CS"/>
</dbReference>
<dbReference type="PROSITE" id="PS00490">
    <property type="entry name" value="MOLYBDOPTERIN_PROK_2"/>
    <property type="match status" value="1"/>
</dbReference>
<dbReference type="GO" id="GO:0003954">
    <property type="term" value="F:NADH dehydrogenase activity"/>
    <property type="evidence" value="ECO:0007669"/>
    <property type="project" value="TreeGrafter"/>
</dbReference>
<dbReference type="OrthoDB" id="9757870at2"/>
<gene>
    <name evidence="6" type="ORF">HMPREF0179_02136</name>
</gene>
<dbReference type="EMBL" id="ADCP02000001">
    <property type="protein sequence ID" value="EFV44071.1"/>
    <property type="molecule type" value="Genomic_DNA"/>
</dbReference>
<dbReference type="GO" id="GO:0043546">
    <property type="term" value="F:molybdopterin cofactor binding"/>
    <property type="evidence" value="ECO:0007669"/>
    <property type="project" value="InterPro"/>
</dbReference>
<protein>
    <submittedName>
        <fullName evidence="6">Formate dehydrogenase alpha subunit</fullName>
    </submittedName>
</protein>
<dbReference type="SUPFAM" id="SSF50692">
    <property type="entry name" value="ADC-like"/>
    <property type="match status" value="1"/>
</dbReference>
<name>E5Y7H1_BILW3</name>
<evidence type="ECO:0000256" key="2">
    <source>
        <dbReference type="ARBA" id="ARBA00023004"/>
    </source>
</evidence>
<dbReference type="Gene3D" id="3.40.228.10">
    <property type="entry name" value="Dimethylsulfoxide Reductase, domain 2"/>
    <property type="match status" value="1"/>
</dbReference>
<dbReference type="GO" id="GO:0046872">
    <property type="term" value="F:metal ion binding"/>
    <property type="evidence" value="ECO:0007669"/>
    <property type="project" value="UniProtKB-KW"/>
</dbReference>
<dbReference type="AlphaFoldDB" id="E5Y7H1"/>
<dbReference type="PANTHER" id="PTHR43105:SF10">
    <property type="entry name" value="NADH-QUINONE OXIDOREDUCTASE SUBUNIT G"/>
    <property type="match status" value="1"/>
</dbReference>
<accession>E5Y7H1</accession>
<keyword evidence="3" id="KW-0411">Iron-sulfur</keyword>
<dbReference type="Pfam" id="PF00384">
    <property type="entry name" value="Molybdopterin"/>
    <property type="match status" value="1"/>
</dbReference>
<proteinExistence type="predicted"/>
<dbReference type="Gene3D" id="3.40.50.740">
    <property type="match status" value="1"/>
</dbReference>
<evidence type="ECO:0000313" key="7">
    <source>
        <dbReference type="Proteomes" id="UP000006034"/>
    </source>
</evidence>
<dbReference type="InterPro" id="IPR009010">
    <property type="entry name" value="Asp_de-COase-like_dom_sf"/>
</dbReference>
<dbReference type="InterPro" id="IPR006656">
    <property type="entry name" value="Mopterin_OxRdtase"/>
</dbReference>
<dbReference type="PANTHER" id="PTHR43105">
    <property type="entry name" value="RESPIRATORY NITRATE REDUCTASE"/>
    <property type="match status" value="1"/>
</dbReference>
<dbReference type="GO" id="GO:0016020">
    <property type="term" value="C:membrane"/>
    <property type="evidence" value="ECO:0007669"/>
    <property type="project" value="TreeGrafter"/>
</dbReference>
<evidence type="ECO:0000259" key="5">
    <source>
        <dbReference type="Pfam" id="PF01568"/>
    </source>
</evidence>
<keyword evidence="1" id="KW-0479">Metal-binding</keyword>
<dbReference type="GO" id="GO:0051536">
    <property type="term" value="F:iron-sulfur cluster binding"/>
    <property type="evidence" value="ECO:0007669"/>
    <property type="project" value="UniProtKB-KW"/>
</dbReference>
<evidence type="ECO:0000256" key="3">
    <source>
        <dbReference type="ARBA" id="ARBA00023014"/>
    </source>
</evidence>
<evidence type="ECO:0000256" key="1">
    <source>
        <dbReference type="ARBA" id="ARBA00022723"/>
    </source>
</evidence>
<keyword evidence="2" id="KW-0408">Iron</keyword>